<dbReference type="GO" id="GO:0005743">
    <property type="term" value="C:mitochondrial inner membrane"/>
    <property type="evidence" value="ECO:0007669"/>
    <property type="project" value="InterPro"/>
</dbReference>
<dbReference type="FunFam" id="1.10.630.10:FF:000035">
    <property type="entry name" value="CYtochrome P450 family"/>
    <property type="match status" value="1"/>
</dbReference>
<dbReference type="Proteomes" id="UP001059596">
    <property type="component" value="Unassembled WGS sequence"/>
</dbReference>
<dbReference type="GO" id="GO:0004497">
    <property type="term" value="F:monooxygenase activity"/>
    <property type="evidence" value="ECO:0007669"/>
    <property type="project" value="UniProtKB-KW"/>
</dbReference>
<comment type="similarity">
    <text evidence="5">Belongs to the PPase class C family. Prune subfamily.</text>
</comment>
<dbReference type="Pfam" id="PF00067">
    <property type="entry name" value="p450"/>
    <property type="match status" value="2"/>
</dbReference>
<evidence type="ECO:0000256" key="4">
    <source>
        <dbReference type="ARBA" id="ARBA00004406"/>
    </source>
</evidence>
<evidence type="ECO:0000256" key="10">
    <source>
        <dbReference type="ARBA" id="ARBA00022848"/>
    </source>
</evidence>
<dbReference type="InterPro" id="IPR002403">
    <property type="entry name" value="Cyt_P450_E_grp-IV"/>
</dbReference>
<evidence type="ECO:0000256" key="8">
    <source>
        <dbReference type="ARBA" id="ARBA00022723"/>
    </source>
</evidence>
<dbReference type="PROSITE" id="PS00086">
    <property type="entry name" value="CYTOCHROME_P450"/>
    <property type="match status" value="2"/>
</dbReference>
<evidence type="ECO:0000313" key="18">
    <source>
        <dbReference type="EMBL" id="KAI8034272.1"/>
    </source>
</evidence>
<evidence type="ECO:0000256" key="16">
    <source>
        <dbReference type="SAM" id="Phobius"/>
    </source>
</evidence>
<evidence type="ECO:0000313" key="19">
    <source>
        <dbReference type="Proteomes" id="UP001059596"/>
    </source>
</evidence>
<dbReference type="SMART" id="SM01131">
    <property type="entry name" value="DHHA2"/>
    <property type="match status" value="1"/>
</dbReference>
<dbReference type="PANTHER" id="PTHR24291">
    <property type="entry name" value="CYTOCHROME P450 FAMILY 4"/>
    <property type="match status" value="1"/>
</dbReference>
<protein>
    <recommendedName>
        <fullName evidence="17">DHHA2 domain-containing protein</fullName>
    </recommendedName>
</protein>
<dbReference type="SUPFAM" id="SSF64182">
    <property type="entry name" value="DHH phosphoesterases"/>
    <property type="match status" value="1"/>
</dbReference>
<sequence>MSALRRDVSPLIQRIRAFLLGREHNLALRFEDGLADRTQPQPEIPDGPSHLHSANYYCQRDARREVFPPIDLVEQQKQLAADAGGAAKATSQLPTPGKTRGLMPQLIPVEERRMRFSTGCTSLPRGSNSKWRTILLIELFISSMANFWPMQFLGPAEKGVCESFVDRCTMLAAAGLLLLVAFATLLVWDYFWRKRRNDMLHYMPGPPPLPLLGNVLMYRGLNAEQIMDFVMKNQRKYGHLYKVWVIHQLAVFSTDPRDIEFNNLYKLLHGWLGEGLLMSTGRKWHGRRKIITPTFHFKILEQFVEIFDQQSGVMVEQLQSRADGKTPINIFPVVCLTALDIIAETAMGTKINAQMNPNLPYVKAVNDVTNIMITRFIHAWQRVDWIFRLTKPSEAKRQDAAIKVMHDFTENIIRERRKTTPEEQVEDDLGQKRRMALLDVLLQSTIDGAPLSDEDIREEVDTFMFEGHDTTTSAISFCLHPEVQQRLVQEIREVLGEEDRRGPVTLRDLGELKFMENVIKESLRLHPPVPMIGRWFAEDVEIRGKRIPAGTNFTLGIYVLLRDPEYFEHPDEFRPERFEADVPQTHPYAYIPFSAGPRNCIGQKFAMLEMKSTISKLLHKIAGCSRVQEHSHHTPSCKGHNMLVALLVTLLLARLVAWLLRLALKELRHPLRGVVPSVSRVPLVGSAWQMRSFQPDNLHEKFAEYVQRFGRSFMGSVLGHVIVVTAEPRHMDALLHSQQQLRKGTMYRALSGWLGNGLLLSRGEEWHTMRKIITPTILEQFVEVFDRQSSKLVRRLEPLSAGEQAVNIYPYVGLAALDIITETAMGVSVDAQGDADSEVVNALFRLCWPSAFKKQRAGVHCLHQFTNRIIEQRRLRLAKETHQNQDQEPDKRHALLDTLLHATLDGQPLTDNQIRDEGHDTTTSAVSFCLYLLSRHEAVQQRLFEELKEHYGRDLNRAVVSADFAALPYLNCVVKESLRLYPPIPAVARCLEKDLALVGTNVVILLWQLLRDESLFADPLLFQPERHLGEEASRLGPYSYIPFSAGPRNCIGQKFALLEMKTMVTKLMRHYQLLPMGADHLAEASPAAWAAAAADPGRKLHLVMGNESCDLDSAVSALTLAFVYAQRHREHDYVPILNIPRRDYPLKTEVGHLFVKCGIAEPVLLFRDDLPGDVAQDVNVILVDHHVSPLAPQVTEVLDHRPLEENSPSFKQLPTGCELDIDATVGSCATLVTQRYLAEEQPRSECVAKLLHATIVLDTINFAPVAKRFGPKDLAMVEQLERELNSQVDQRTSLFDELVAARADISKLTLTEVLRKDMKILQTDRQVVPLAGMPILVRDFVEKSGAEKAIREFGVESNLLVILGMYVSPVDGQVQRDLALISLSGQSQVVERVRQALVESNDPKLELRPHEVDTRFMGGCFLRQHNVQATRKHILPIVKRALLEWEADHGCDCDEIYFFKEKPQLGLS</sequence>
<evidence type="ECO:0000256" key="12">
    <source>
        <dbReference type="ARBA" id="ARBA00023004"/>
    </source>
</evidence>
<dbReference type="InterPro" id="IPR050196">
    <property type="entry name" value="Cytochrome_P450_Monoox"/>
</dbReference>
<dbReference type="InterPro" id="IPR038763">
    <property type="entry name" value="DHH_sf"/>
</dbReference>
<comment type="subcellular location">
    <subcellularLocation>
        <location evidence="4">Endoplasmic reticulum membrane</location>
        <topology evidence="4">Peripheral membrane protein</topology>
    </subcellularLocation>
    <subcellularLocation>
        <location evidence="3">Microsome membrane</location>
        <topology evidence="3">Peripheral membrane protein</topology>
    </subcellularLocation>
</comment>
<keyword evidence="14 16" id="KW-0472">Membrane</keyword>
<evidence type="ECO:0000256" key="11">
    <source>
        <dbReference type="ARBA" id="ARBA00023002"/>
    </source>
</evidence>
<reference evidence="18" key="1">
    <citation type="journal article" date="2023" name="Genome Biol. Evol.">
        <title>Long-read-based Genome Assembly of Drosophila gunungcola Reveals Fewer Chemosensory Genes in Flower-breeding Species.</title>
        <authorList>
            <person name="Negi A."/>
            <person name="Liao B.Y."/>
            <person name="Yeh S.D."/>
        </authorList>
    </citation>
    <scope>NUCLEOTIDE SEQUENCE</scope>
    <source>
        <strain evidence="18">Sukarami</strain>
    </source>
</reference>
<feature type="transmembrane region" description="Helical" evidence="16">
    <location>
        <begin position="170"/>
        <end position="191"/>
    </location>
</feature>
<keyword evidence="13" id="KW-0503">Monooxygenase</keyword>
<feature type="binding site" description="axial binding residue" evidence="15">
    <location>
        <position position="600"/>
    </location>
    <ligand>
        <name>heme</name>
        <dbReference type="ChEBI" id="CHEBI:30413"/>
    </ligand>
    <ligandPart>
        <name>Fe</name>
        <dbReference type="ChEBI" id="CHEBI:18248"/>
    </ligandPart>
</feature>
<evidence type="ECO:0000256" key="1">
    <source>
        <dbReference type="ARBA" id="ARBA00001971"/>
    </source>
</evidence>
<evidence type="ECO:0000256" key="15">
    <source>
        <dbReference type="PIRSR" id="PIRSR602403-1"/>
    </source>
</evidence>
<dbReference type="PRINTS" id="PR00385">
    <property type="entry name" value="P450"/>
</dbReference>
<dbReference type="Gene3D" id="3.10.310.20">
    <property type="entry name" value="DHHA2 domain"/>
    <property type="match status" value="1"/>
</dbReference>
<dbReference type="InterPro" id="IPR017972">
    <property type="entry name" value="Cyt_P450_CS"/>
</dbReference>
<dbReference type="GO" id="GO:0016705">
    <property type="term" value="F:oxidoreductase activity, acting on paired donors, with incorporation or reduction of molecular oxygen"/>
    <property type="evidence" value="ECO:0007669"/>
    <property type="project" value="InterPro"/>
</dbReference>
<keyword evidence="16" id="KW-0812">Transmembrane</keyword>
<name>A0A9P9YC42_9MUSC</name>
<dbReference type="GO" id="GO:0005789">
    <property type="term" value="C:endoplasmic reticulum membrane"/>
    <property type="evidence" value="ECO:0007669"/>
    <property type="project" value="UniProtKB-SubCell"/>
</dbReference>
<keyword evidence="16" id="KW-1133">Transmembrane helix</keyword>
<dbReference type="Gene3D" id="1.10.630.10">
    <property type="entry name" value="Cytochrome P450"/>
    <property type="match status" value="2"/>
</dbReference>
<dbReference type="InterPro" id="IPR004097">
    <property type="entry name" value="DHHA2"/>
</dbReference>
<proteinExistence type="inferred from homology"/>
<dbReference type="Gene3D" id="3.90.1640.10">
    <property type="entry name" value="inorganic pyrophosphatase (n-terminal core)"/>
    <property type="match status" value="1"/>
</dbReference>
<dbReference type="InterPro" id="IPR009947">
    <property type="entry name" value="NDUA7"/>
</dbReference>
<evidence type="ECO:0000256" key="9">
    <source>
        <dbReference type="ARBA" id="ARBA00022824"/>
    </source>
</evidence>
<dbReference type="GO" id="GO:0016462">
    <property type="term" value="F:pyrophosphatase activity"/>
    <property type="evidence" value="ECO:0007669"/>
    <property type="project" value="InterPro"/>
</dbReference>
<dbReference type="EMBL" id="JAMKOV010000077">
    <property type="protein sequence ID" value="KAI8034272.1"/>
    <property type="molecule type" value="Genomic_DNA"/>
</dbReference>
<comment type="caution">
    <text evidence="18">The sequence shown here is derived from an EMBL/GenBank/DDBJ whole genome shotgun (WGS) entry which is preliminary data.</text>
</comment>
<keyword evidence="7 15" id="KW-0349">Heme</keyword>
<comment type="function">
    <text evidence="2">May be involved in the metabolism of insect hormones and in the breakdown of synthetic insecticides.</text>
</comment>
<keyword evidence="12 15" id="KW-0408">Iron</keyword>
<evidence type="ECO:0000256" key="3">
    <source>
        <dbReference type="ARBA" id="ARBA00004174"/>
    </source>
</evidence>
<evidence type="ECO:0000256" key="6">
    <source>
        <dbReference type="ARBA" id="ARBA00010617"/>
    </source>
</evidence>
<keyword evidence="19" id="KW-1185">Reference proteome</keyword>
<feature type="domain" description="DHHA2" evidence="17">
    <location>
        <begin position="1295"/>
        <end position="1442"/>
    </location>
</feature>
<dbReference type="CDD" id="cd20628">
    <property type="entry name" value="CYP4"/>
    <property type="match status" value="2"/>
</dbReference>
<comment type="cofactor">
    <cofactor evidence="1 15">
        <name>heme</name>
        <dbReference type="ChEBI" id="CHEBI:30413"/>
    </cofactor>
</comment>
<keyword evidence="9" id="KW-0256">Endoplasmic reticulum</keyword>
<dbReference type="PANTHER" id="PTHR24291:SF187">
    <property type="entry name" value="CYTOCHROME P450 4AE1-RELATED"/>
    <property type="match status" value="1"/>
</dbReference>
<keyword evidence="8 15" id="KW-0479">Metal-binding</keyword>
<dbReference type="InterPro" id="IPR001128">
    <property type="entry name" value="Cyt_P450"/>
</dbReference>
<dbReference type="Pfam" id="PF07347">
    <property type="entry name" value="CI-B14_5a"/>
    <property type="match status" value="1"/>
</dbReference>
<gene>
    <name evidence="18" type="ORF">M5D96_012938</name>
</gene>
<dbReference type="PRINTS" id="PR00465">
    <property type="entry name" value="EP450IV"/>
</dbReference>
<dbReference type="InterPro" id="IPR036396">
    <property type="entry name" value="Cyt_P450_sf"/>
</dbReference>
<evidence type="ECO:0000256" key="14">
    <source>
        <dbReference type="ARBA" id="ARBA00023136"/>
    </source>
</evidence>
<evidence type="ECO:0000256" key="13">
    <source>
        <dbReference type="ARBA" id="ARBA00023033"/>
    </source>
</evidence>
<dbReference type="GO" id="GO:0020037">
    <property type="term" value="F:heme binding"/>
    <property type="evidence" value="ECO:0007669"/>
    <property type="project" value="InterPro"/>
</dbReference>
<evidence type="ECO:0000259" key="17">
    <source>
        <dbReference type="SMART" id="SM01131"/>
    </source>
</evidence>
<dbReference type="Pfam" id="PF02833">
    <property type="entry name" value="DHHA2"/>
    <property type="match status" value="1"/>
</dbReference>
<dbReference type="SUPFAM" id="SSF48264">
    <property type="entry name" value="Cytochrome P450"/>
    <property type="match status" value="2"/>
</dbReference>
<keyword evidence="11" id="KW-0560">Oxidoreductase</keyword>
<dbReference type="GO" id="GO:0042773">
    <property type="term" value="P:ATP synthesis coupled electron transport"/>
    <property type="evidence" value="ECO:0007669"/>
    <property type="project" value="InterPro"/>
</dbReference>
<dbReference type="InterPro" id="IPR038222">
    <property type="entry name" value="DHHA2_dom_sf"/>
</dbReference>
<dbReference type="GO" id="GO:0005506">
    <property type="term" value="F:iron ion binding"/>
    <property type="evidence" value="ECO:0007669"/>
    <property type="project" value="InterPro"/>
</dbReference>
<organism evidence="18 19">
    <name type="scientific">Drosophila gunungcola</name>
    <name type="common">fruit fly</name>
    <dbReference type="NCBI Taxonomy" id="103775"/>
    <lineage>
        <taxon>Eukaryota</taxon>
        <taxon>Metazoa</taxon>
        <taxon>Ecdysozoa</taxon>
        <taxon>Arthropoda</taxon>
        <taxon>Hexapoda</taxon>
        <taxon>Insecta</taxon>
        <taxon>Pterygota</taxon>
        <taxon>Neoptera</taxon>
        <taxon>Endopterygota</taxon>
        <taxon>Diptera</taxon>
        <taxon>Brachycera</taxon>
        <taxon>Muscomorpha</taxon>
        <taxon>Ephydroidea</taxon>
        <taxon>Drosophilidae</taxon>
        <taxon>Drosophila</taxon>
        <taxon>Sophophora</taxon>
    </lineage>
</organism>
<comment type="similarity">
    <text evidence="6">Belongs to the cytochrome P450 family.</text>
</comment>
<evidence type="ECO:0000256" key="2">
    <source>
        <dbReference type="ARBA" id="ARBA00003690"/>
    </source>
</evidence>
<evidence type="ECO:0000256" key="5">
    <source>
        <dbReference type="ARBA" id="ARBA00010331"/>
    </source>
</evidence>
<keyword evidence="10" id="KW-0492">Microsome</keyword>
<evidence type="ECO:0000256" key="7">
    <source>
        <dbReference type="ARBA" id="ARBA00022617"/>
    </source>
</evidence>
<accession>A0A9P9YC42</accession>